<dbReference type="AlphaFoldDB" id="A0A2G9TVN6"/>
<dbReference type="Proteomes" id="UP000230423">
    <property type="component" value="Unassembled WGS sequence"/>
</dbReference>
<sequence length="104" mass="12166">MLLAYAALSIILVSVSAKECWCESGLDEDCAIFIWKYFHVTYPDLTWNDLMSKHADQRLQKGTVPRVKDYHPIFFSRSFGLDDSSRMEQKLLMTLYRDQLPIEN</sequence>
<evidence type="ECO:0000313" key="3">
    <source>
        <dbReference type="Proteomes" id="UP000230423"/>
    </source>
</evidence>
<feature type="non-terminal residue" evidence="2">
    <location>
        <position position="104"/>
    </location>
</feature>
<feature type="signal peptide" evidence="1">
    <location>
        <begin position="1"/>
        <end position="17"/>
    </location>
</feature>
<feature type="chain" id="PRO_5013890269" evidence="1">
    <location>
        <begin position="18"/>
        <end position="104"/>
    </location>
</feature>
<reference evidence="2 3" key="1">
    <citation type="submission" date="2015-09" db="EMBL/GenBank/DDBJ databases">
        <title>Draft genome of the parasitic nematode Teladorsagia circumcincta isolate WARC Sus (inbred).</title>
        <authorList>
            <person name="Mitreva M."/>
        </authorList>
    </citation>
    <scope>NUCLEOTIDE SEQUENCE [LARGE SCALE GENOMIC DNA]</scope>
    <source>
        <strain evidence="2 3">S</strain>
    </source>
</reference>
<evidence type="ECO:0000313" key="2">
    <source>
        <dbReference type="EMBL" id="PIO61968.1"/>
    </source>
</evidence>
<keyword evidence="3" id="KW-1185">Reference proteome</keyword>
<gene>
    <name evidence="2" type="ORF">TELCIR_16492</name>
</gene>
<proteinExistence type="predicted"/>
<organism evidence="2 3">
    <name type="scientific">Teladorsagia circumcincta</name>
    <name type="common">Brown stomach worm</name>
    <name type="synonym">Ostertagia circumcincta</name>
    <dbReference type="NCBI Taxonomy" id="45464"/>
    <lineage>
        <taxon>Eukaryota</taxon>
        <taxon>Metazoa</taxon>
        <taxon>Ecdysozoa</taxon>
        <taxon>Nematoda</taxon>
        <taxon>Chromadorea</taxon>
        <taxon>Rhabditida</taxon>
        <taxon>Rhabditina</taxon>
        <taxon>Rhabditomorpha</taxon>
        <taxon>Strongyloidea</taxon>
        <taxon>Trichostrongylidae</taxon>
        <taxon>Teladorsagia</taxon>
    </lineage>
</organism>
<protein>
    <submittedName>
        <fullName evidence="2">Uncharacterized protein</fullName>
    </submittedName>
</protein>
<accession>A0A2G9TVN6</accession>
<keyword evidence="1" id="KW-0732">Signal</keyword>
<evidence type="ECO:0000256" key="1">
    <source>
        <dbReference type="SAM" id="SignalP"/>
    </source>
</evidence>
<name>A0A2G9TVN6_TELCI</name>
<dbReference type="EMBL" id="KZ352761">
    <property type="protein sequence ID" value="PIO61968.1"/>
    <property type="molecule type" value="Genomic_DNA"/>
</dbReference>